<feature type="domain" description="HTH merR-type" evidence="3">
    <location>
        <begin position="48"/>
        <end position="117"/>
    </location>
</feature>
<dbReference type="SMART" id="SM00422">
    <property type="entry name" value="HTH_MERR"/>
    <property type="match status" value="1"/>
</dbReference>
<dbReference type="InterPro" id="IPR009061">
    <property type="entry name" value="DNA-bd_dom_put_sf"/>
</dbReference>
<dbReference type="PANTHER" id="PTHR30204:SF97">
    <property type="entry name" value="MERR FAMILY REGULATORY PROTEIN"/>
    <property type="match status" value="1"/>
</dbReference>
<keyword evidence="5" id="KW-1185">Reference proteome</keyword>
<dbReference type="PROSITE" id="PS50937">
    <property type="entry name" value="HTH_MERR_2"/>
    <property type="match status" value="1"/>
</dbReference>
<feature type="compositionally biased region" description="Low complexity" evidence="2">
    <location>
        <begin position="129"/>
        <end position="145"/>
    </location>
</feature>
<feature type="region of interest" description="Disordered" evidence="2">
    <location>
        <begin position="1"/>
        <end position="51"/>
    </location>
</feature>
<feature type="region of interest" description="Disordered" evidence="2">
    <location>
        <begin position="129"/>
        <end position="149"/>
    </location>
</feature>
<dbReference type="Gene3D" id="1.10.1660.10">
    <property type="match status" value="1"/>
</dbReference>
<dbReference type="SUPFAM" id="SSF46955">
    <property type="entry name" value="Putative DNA-binding domain"/>
    <property type="match status" value="1"/>
</dbReference>
<evidence type="ECO:0000259" key="3">
    <source>
        <dbReference type="PROSITE" id="PS50937"/>
    </source>
</evidence>
<proteinExistence type="predicted"/>
<dbReference type="Pfam" id="PF13411">
    <property type="entry name" value="MerR_1"/>
    <property type="match status" value="1"/>
</dbReference>
<dbReference type="Proteomes" id="UP000198348">
    <property type="component" value="Unassembled WGS sequence"/>
</dbReference>
<gene>
    <name evidence="4" type="ORF">SAMN06265360_10421</name>
</gene>
<keyword evidence="1 4" id="KW-0238">DNA-binding</keyword>
<evidence type="ECO:0000313" key="4">
    <source>
        <dbReference type="EMBL" id="SNR37352.1"/>
    </source>
</evidence>
<organism evidence="4 5">
    <name type="scientific">Haloechinothrix alba</name>
    <dbReference type="NCBI Taxonomy" id="664784"/>
    <lineage>
        <taxon>Bacteria</taxon>
        <taxon>Bacillati</taxon>
        <taxon>Actinomycetota</taxon>
        <taxon>Actinomycetes</taxon>
        <taxon>Pseudonocardiales</taxon>
        <taxon>Pseudonocardiaceae</taxon>
        <taxon>Haloechinothrix</taxon>
    </lineage>
</organism>
<evidence type="ECO:0000256" key="2">
    <source>
        <dbReference type="SAM" id="MobiDB-lite"/>
    </source>
</evidence>
<accession>A0A238VSP0</accession>
<dbReference type="AlphaFoldDB" id="A0A238VSP0"/>
<dbReference type="EMBL" id="FZNW01000004">
    <property type="protein sequence ID" value="SNR37352.1"/>
    <property type="molecule type" value="Genomic_DNA"/>
</dbReference>
<dbReference type="PANTHER" id="PTHR30204">
    <property type="entry name" value="REDOX-CYCLING DRUG-SENSING TRANSCRIPTIONAL ACTIVATOR SOXR"/>
    <property type="match status" value="1"/>
</dbReference>
<dbReference type="GO" id="GO:0003677">
    <property type="term" value="F:DNA binding"/>
    <property type="evidence" value="ECO:0007669"/>
    <property type="project" value="UniProtKB-KW"/>
</dbReference>
<name>A0A238VSP0_9PSEU</name>
<dbReference type="GO" id="GO:0003700">
    <property type="term" value="F:DNA-binding transcription factor activity"/>
    <property type="evidence" value="ECO:0007669"/>
    <property type="project" value="InterPro"/>
</dbReference>
<reference evidence="4 5" key="1">
    <citation type="submission" date="2017-06" db="EMBL/GenBank/DDBJ databases">
        <authorList>
            <person name="Kim H.J."/>
            <person name="Triplett B.A."/>
        </authorList>
    </citation>
    <scope>NUCLEOTIDE SEQUENCE [LARGE SCALE GENOMIC DNA]</scope>
    <source>
        <strain evidence="4 5">DSM 45207</strain>
    </source>
</reference>
<protein>
    <submittedName>
        <fullName evidence="4">DNA-binding transcriptional regulator, MerR family</fullName>
    </submittedName>
</protein>
<dbReference type="InterPro" id="IPR000551">
    <property type="entry name" value="MerR-type_HTH_dom"/>
</dbReference>
<evidence type="ECO:0000313" key="5">
    <source>
        <dbReference type="Proteomes" id="UP000198348"/>
    </source>
</evidence>
<sequence>MGVPADMPADSADPTQSPAADGTAAGDRGAGAGSEPGSSEPARSGEPTLPVAAVARRLGVAPATLRTWDRRYGVGPSAHTDGKHRRYAPGDVARLEVMQRALLSGASTAEAARYARDCEVTIDAARSAPEPGAAAGAEPGAGTAVADDRERTSRLARKLSAAAFALDARAVHRILDETLDAEGPLVGFDEVLTPVLAAMRGGWEGARAGVEAEYVLVECALLAFARATSSVERPSNHHPVLLVSAQQVRHNVALYALAAGLSARSVDTLVLGSAVPPETLVTIARRSVPSAMVVWDQGSSGVGRDLVTRLARSKQRSRVFTWGPGWDAAELPGTVEHLGTAQEVTDRVTYVLTGSPGEPLGAGLRASADEG</sequence>
<dbReference type="InterPro" id="IPR047057">
    <property type="entry name" value="MerR_fam"/>
</dbReference>
<evidence type="ECO:0000256" key="1">
    <source>
        <dbReference type="ARBA" id="ARBA00023125"/>
    </source>
</evidence>